<comment type="caution">
    <text evidence="2">The sequence shown here is derived from an EMBL/GenBank/DDBJ whole genome shotgun (WGS) entry which is preliminary data.</text>
</comment>
<name>A0ABS0ZCV1_9GAMM</name>
<sequence length="211" mass="21995">MENYYYGTTLQFAGSFAPANWSFCHGQQFSISQNTALYAILGTLWGGDGRTTFSLPDMRGRTPVGYGNGPGLAPAIIGQRFGLPTHELTEAQLPSHTHAAVFEPEYQGGGTGQITATATVNAGTGSDSSEPTDKYWGVTKNGLAELNGYSNSASVVMAADAIDINVFGGGGITGGTVSVGYTGASQAFSLYQPSTVIPFIICIEGLFPSRN</sequence>
<dbReference type="InterPro" id="IPR011083">
    <property type="entry name" value="Phage_tail_collar_dom"/>
</dbReference>
<protein>
    <submittedName>
        <fullName evidence="2">Tail fiber protein</fullName>
    </submittedName>
</protein>
<proteinExistence type="predicted"/>
<evidence type="ECO:0000313" key="2">
    <source>
        <dbReference type="EMBL" id="MBJ7551509.1"/>
    </source>
</evidence>
<evidence type="ECO:0000259" key="1">
    <source>
        <dbReference type="Pfam" id="PF07484"/>
    </source>
</evidence>
<dbReference type="SUPFAM" id="SSF88874">
    <property type="entry name" value="Receptor-binding domain of short tail fibre protein gp12"/>
    <property type="match status" value="1"/>
</dbReference>
<evidence type="ECO:0000313" key="3">
    <source>
        <dbReference type="Proteomes" id="UP000598488"/>
    </source>
</evidence>
<dbReference type="EMBL" id="JAEMUH010000011">
    <property type="protein sequence ID" value="MBJ7551509.1"/>
    <property type="molecule type" value="Genomic_DNA"/>
</dbReference>
<dbReference type="Proteomes" id="UP000598488">
    <property type="component" value="Unassembled WGS sequence"/>
</dbReference>
<accession>A0ABS0ZCV1</accession>
<feature type="domain" description="Phage tail collar" evidence="1">
    <location>
        <begin position="7"/>
        <end position="63"/>
    </location>
</feature>
<dbReference type="Gene3D" id="3.90.1340.10">
    <property type="entry name" value="Phage tail collar domain"/>
    <property type="match status" value="1"/>
</dbReference>
<dbReference type="RefSeq" id="WP_199463116.1">
    <property type="nucleotide sequence ID" value="NZ_JAEMUH010000011.1"/>
</dbReference>
<dbReference type="Pfam" id="PF07484">
    <property type="entry name" value="Collar"/>
    <property type="match status" value="1"/>
</dbReference>
<organism evidence="2 3">
    <name type="scientific">Marinomonas ostreistagni</name>
    <dbReference type="NCBI Taxonomy" id="359209"/>
    <lineage>
        <taxon>Bacteria</taxon>
        <taxon>Pseudomonadati</taxon>
        <taxon>Pseudomonadota</taxon>
        <taxon>Gammaproteobacteria</taxon>
        <taxon>Oceanospirillales</taxon>
        <taxon>Oceanospirillaceae</taxon>
        <taxon>Marinomonas</taxon>
    </lineage>
</organism>
<reference evidence="2 3" key="1">
    <citation type="submission" date="2020-12" db="EMBL/GenBank/DDBJ databases">
        <title>Comparative genome analysis of fungal antagonists Marinomonas ostreistagni 398 and M. spartinae 468.</title>
        <authorList>
            <person name="Fields J.L."/>
            <person name="Mavrodi O.V."/>
            <person name="Biber P.D."/>
            <person name="Indest K.J."/>
            <person name="Mavrodi D.V."/>
        </authorList>
    </citation>
    <scope>NUCLEOTIDE SEQUENCE [LARGE SCALE GENOMIC DNA]</scope>
    <source>
        <strain evidence="2 3">USM7</strain>
    </source>
</reference>
<dbReference type="InterPro" id="IPR037053">
    <property type="entry name" value="Phage_tail_collar_dom_sf"/>
</dbReference>
<keyword evidence="3" id="KW-1185">Reference proteome</keyword>
<gene>
    <name evidence="2" type="ORF">JHD44_12515</name>
</gene>